<dbReference type="RefSeq" id="WP_031059333.1">
    <property type="nucleotide sequence ID" value="NZ_JBIBIH010000014.1"/>
</dbReference>
<dbReference type="InterPro" id="IPR007061">
    <property type="entry name" value="MST-like"/>
</dbReference>
<accession>A0A101N5P8</accession>
<evidence type="ECO:0000313" key="2">
    <source>
        <dbReference type="Proteomes" id="UP000053039"/>
    </source>
</evidence>
<dbReference type="InterPro" id="IPR034660">
    <property type="entry name" value="DinB/YfiT-like"/>
</dbReference>
<reference evidence="1 2" key="1">
    <citation type="submission" date="2015-10" db="EMBL/GenBank/DDBJ databases">
        <title>Draft genome sequence of Streptomyces pseudovenezuelae DSM 40212, type strain for the species Streptomyces pseudovenezuelae.</title>
        <authorList>
            <person name="Ruckert C."/>
            <person name="Winkler A."/>
            <person name="Kalinowski J."/>
            <person name="Kampfer P."/>
            <person name="Glaeser S."/>
        </authorList>
    </citation>
    <scope>NUCLEOTIDE SEQUENCE [LARGE SCALE GENOMIC DNA]</scope>
    <source>
        <strain evidence="1 2">DSM 40212</strain>
    </source>
</reference>
<protein>
    <submittedName>
        <fullName evidence="1">Mini-circle protein</fullName>
    </submittedName>
</protein>
<dbReference type="OrthoDB" id="4548523at2"/>
<dbReference type="Gene3D" id="1.20.120.450">
    <property type="entry name" value="dinb family like domain"/>
    <property type="match status" value="1"/>
</dbReference>
<name>A0A101N5P8_9ACTN</name>
<proteinExistence type="predicted"/>
<sequence length="170" mass="19713">MTTQRSEPSTTADERSMLEGWLDYHRQTLAWKCEGLTDAQLRTASVEPSTLSLMGLVRHMAEVERSWFRRVLADEDAGPIYYSEADPDGEFRLTEADTWQEAYSTWQAEITRARENTARFGLDDLTVGKHRRTGERYNLRWLYTHMIEEYARHNGHADLIRERIDGAAGD</sequence>
<gene>
    <name evidence="1" type="ORF">AQI94_16645</name>
</gene>
<dbReference type="SUPFAM" id="SSF109854">
    <property type="entry name" value="DinB/YfiT-like putative metalloenzymes"/>
    <property type="match status" value="1"/>
</dbReference>
<dbReference type="Proteomes" id="UP000053039">
    <property type="component" value="Unassembled WGS sequence"/>
</dbReference>
<organism evidence="1 2">
    <name type="scientific">Streptomyces pseudovenezuelae</name>
    <dbReference type="NCBI Taxonomy" id="67350"/>
    <lineage>
        <taxon>Bacteria</taxon>
        <taxon>Bacillati</taxon>
        <taxon>Actinomycetota</taxon>
        <taxon>Actinomycetes</taxon>
        <taxon>Kitasatosporales</taxon>
        <taxon>Streptomycetaceae</taxon>
        <taxon>Streptomyces</taxon>
        <taxon>Streptomyces aurantiacus group</taxon>
    </lineage>
</organism>
<dbReference type="EMBL" id="LMWM01000018">
    <property type="protein sequence ID" value="KUM87002.1"/>
    <property type="molecule type" value="Genomic_DNA"/>
</dbReference>
<dbReference type="AlphaFoldDB" id="A0A101N5P8"/>
<dbReference type="Pfam" id="PF04978">
    <property type="entry name" value="MST"/>
    <property type="match status" value="1"/>
</dbReference>
<comment type="caution">
    <text evidence="1">The sequence shown here is derived from an EMBL/GenBank/DDBJ whole genome shotgun (WGS) entry which is preliminary data.</text>
</comment>
<evidence type="ECO:0000313" key="1">
    <source>
        <dbReference type="EMBL" id="KUM87002.1"/>
    </source>
</evidence>